<sequence length="367" mass="40783">MSEYSGELISELGVVRYLNGRSAMSTSNISFFDRSDTLAKKWQECNFGCHTPAYRMLKKPASWGDVLLELDKISPVVSGIADGIKYETVDQPARLAAGIERTAEGLHLKGAEKFSLVGEENWATYGLLKSTFVAMVEFDLSVLENPIMRSVLVIVNDYISVLPEWVLFEVQEAGMLSDSGNVDGVTLLKVARLLLEDGVSEEHLKQANDFVSGKAQRFIGKQAGKKIARKLVAAIALALATKITKQMLINADKDYQLRRQLTKIRAMGRQAGGSLGGALVTLLKSQGFLGTAAKHSRELKQKCPTTWHTLRYKLQGCDMVYFLVQPLLGEYVDRLSLLERQPVEFLKVMRALIESRNTREIFYPGSV</sequence>
<gene>
    <name evidence="1" type="ORF">ACFOX3_13990</name>
</gene>
<dbReference type="RefSeq" id="WP_290261207.1">
    <property type="nucleotide sequence ID" value="NZ_JAUFQG010000004.1"/>
</dbReference>
<name>A0ABV8V8H1_9GAMM</name>
<proteinExistence type="predicted"/>
<dbReference type="Proteomes" id="UP001595840">
    <property type="component" value="Unassembled WGS sequence"/>
</dbReference>
<evidence type="ECO:0000313" key="2">
    <source>
        <dbReference type="Proteomes" id="UP001595840"/>
    </source>
</evidence>
<reference evidence="2" key="1">
    <citation type="journal article" date="2019" name="Int. J. Syst. Evol. Microbiol.">
        <title>The Global Catalogue of Microorganisms (GCM) 10K type strain sequencing project: providing services to taxonomists for standard genome sequencing and annotation.</title>
        <authorList>
            <consortium name="The Broad Institute Genomics Platform"/>
            <consortium name="The Broad Institute Genome Sequencing Center for Infectious Disease"/>
            <person name="Wu L."/>
            <person name="Ma J."/>
        </authorList>
    </citation>
    <scope>NUCLEOTIDE SEQUENCE [LARGE SCALE GENOMIC DNA]</scope>
    <source>
        <strain evidence="2">CECT 8570</strain>
    </source>
</reference>
<protein>
    <submittedName>
        <fullName evidence="1">Cellulose-binding protein</fullName>
    </submittedName>
</protein>
<dbReference type="EMBL" id="JBHSCX010000020">
    <property type="protein sequence ID" value="MFC4363422.1"/>
    <property type="molecule type" value="Genomic_DNA"/>
</dbReference>
<organism evidence="1 2">
    <name type="scientific">Simiduia curdlanivorans</name>
    <dbReference type="NCBI Taxonomy" id="1492769"/>
    <lineage>
        <taxon>Bacteria</taxon>
        <taxon>Pseudomonadati</taxon>
        <taxon>Pseudomonadota</taxon>
        <taxon>Gammaproteobacteria</taxon>
        <taxon>Cellvibrionales</taxon>
        <taxon>Cellvibrionaceae</taxon>
        <taxon>Simiduia</taxon>
    </lineage>
</organism>
<accession>A0ABV8V8H1</accession>
<evidence type="ECO:0000313" key="1">
    <source>
        <dbReference type="EMBL" id="MFC4363422.1"/>
    </source>
</evidence>
<comment type="caution">
    <text evidence="1">The sequence shown here is derived from an EMBL/GenBank/DDBJ whole genome shotgun (WGS) entry which is preliminary data.</text>
</comment>
<keyword evidence="2" id="KW-1185">Reference proteome</keyword>